<reference evidence="5" key="1">
    <citation type="submission" date="2021-02" db="EMBL/GenBank/DDBJ databases">
        <authorList>
            <person name="Nowell W R."/>
        </authorList>
    </citation>
    <scope>NUCLEOTIDE SEQUENCE</scope>
</reference>
<dbReference type="AlphaFoldDB" id="A0A815WFZ1"/>
<proteinExistence type="predicted"/>
<organism evidence="5 7">
    <name type="scientific">Rotaria sordida</name>
    <dbReference type="NCBI Taxonomy" id="392033"/>
    <lineage>
        <taxon>Eukaryota</taxon>
        <taxon>Metazoa</taxon>
        <taxon>Spiralia</taxon>
        <taxon>Gnathifera</taxon>
        <taxon>Rotifera</taxon>
        <taxon>Eurotatoria</taxon>
        <taxon>Bdelloidea</taxon>
        <taxon>Philodinida</taxon>
        <taxon>Philodinidae</taxon>
        <taxon>Rotaria</taxon>
    </lineage>
</organism>
<dbReference type="EMBL" id="CAJNOH010013337">
    <property type="protein sequence ID" value="CAF1544823.1"/>
    <property type="molecule type" value="Genomic_DNA"/>
</dbReference>
<comment type="caution">
    <text evidence="5">The sequence shown here is derived from an EMBL/GenBank/DDBJ whole genome shotgun (WGS) entry which is preliminary data.</text>
</comment>
<gene>
    <name evidence="6" type="ORF">JXQ802_LOCUS57577</name>
    <name evidence="5" type="ORF">PYM288_LOCUS40975</name>
</gene>
<dbReference type="GO" id="GO:0033540">
    <property type="term" value="P:fatty acid beta-oxidation using acyl-CoA oxidase"/>
    <property type="evidence" value="ECO:0007669"/>
    <property type="project" value="TreeGrafter"/>
</dbReference>
<dbReference type="Proteomes" id="UP000663870">
    <property type="component" value="Unassembled WGS sequence"/>
</dbReference>
<evidence type="ECO:0000256" key="1">
    <source>
        <dbReference type="ARBA" id="ARBA00001974"/>
    </source>
</evidence>
<dbReference type="InterPro" id="IPR037069">
    <property type="entry name" value="AcylCoA_DH/ox_N_sf"/>
</dbReference>
<evidence type="ECO:0000256" key="2">
    <source>
        <dbReference type="ARBA" id="ARBA00005189"/>
    </source>
</evidence>
<dbReference type="InterPro" id="IPR012258">
    <property type="entry name" value="Acyl-CoA_oxidase"/>
</dbReference>
<comment type="pathway">
    <text evidence="2">Lipid metabolism.</text>
</comment>
<dbReference type="Gene3D" id="2.40.110.10">
    <property type="entry name" value="Butyryl-CoA Dehydrogenase, subunit A, domain 2"/>
    <property type="match status" value="1"/>
</dbReference>
<evidence type="ECO:0000256" key="3">
    <source>
        <dbReference type="ARBA" id="ARBA00022630"/>
    </source>
</evidence>
<keyword evidence="3" id="KW-0285">Flavoprotein</keyword>
<keyword evidence="8" id="KW-1185">Reference proteome</keyword>
<feature type="non-terminal residue" evidence="5">
    <location>
        <position position="161"/>
    </location>
</feature>
<dbReference type="PANTHER" id="PTHR10909:SF390">
    <property type="entry name" value="PEROXISOMAL ACYL-COENZYME A OXIDASE 3"/>
    <property type="match status" value="1"/>
</dbReference>
<comment type="cofactor">
    <cofactor evidence="1">
        <name>FAD</name>
        <dbReference type="ChEBI" id="CHEBI:57692"/>
    </cofactor>
</comment>
<keyword evidence="4" id="KW-0274">FAD</keyword>
<dbReference type="SUPFAM" id="SSF56645">
    <property type="entry name" value="Acyl-CoA dehydrogenase NM domain-like"/>
    <property type="match status" value="1"/>
</dbReference>
<evidence type="ECO:0000256" key="4">
    <source>
        <dbReference type="ARBA" id="ARBA00022827"/>
    </source>
</evidence>
<dbReference type="PANTHER" id="PTHR10909">
    <property type="entry name" value="ELECTRON TRANSPORT OXIDOREDUCTASE"/>
    <property type="match status" value="1"/>
</dbReference>
<sequence>MLDEYRSRASFSIEQMRNIFDDEPSQAYRTKLWSILNSNPIFHQPQYPFSIEEYRHLTYRRYKELKKLNLLTDEELFENPRFQIILEQCLTMYDSSCHGKYTLHNTVFRETIRKLGTQRHEYLLDLDKHEQIFGCFALTELSHGSNTKELRTTAIYDSSTQ</sequence>
<dbReference type="EMBL" id="CAJNOL010015230">
    <property type="protein sequence ID" value="CAF1670855.1"/>
    <property type="molecule type" value="Genomic_DNA"/>
</dbReference>
<dbReference type="GO" id="GO:0005777">
    <property type="term" value="C:peroxisome"/>
    <property type="evidence" value="ECO:0007669"/>
    <property type="project" value="InterPro"/>
</dbReference>
<dbReference type="InterPro" id="IPR046373">
    <property type="entry name" value="Acyl-CoA_Oxase/DH_mid-dom_sf"/>
</dbReference>
<evidence type="ECO:0000313" key="7">
    <source>
        <dbReference type="Proteomes" id="UP000663854"/>
    </source>
</evidence>
<evidence type="ECO:0000313" key="6">
    <source>
        <dbReference type="EMBL" id="CAF1670855.1"/>
    </source>
</evidence>
<dbReference type="GO" id="GO:0016402">
    <property type="term" value="F:pristanoyl-CoA oxidase activity"/>
    <property type="evidence" value="ECO:0007669"/>
    <property type="project" value="TreeGrafter"/>
</dbReference>
<dbReference type="GO" id="GO:0005504">
    <property type="term" value="F:fatty acid binding"/>
    <property type="evidence" value="ECO:0007669"/>
    <property type="project" value="TreeGrafter"/>
</dbReference>
<dbReference type="Proteomes" id="UP000663854">
    <property type="component" value="Unassembled WGS sequence"/>
</dbReference>
<name>A0A815WFZ1_9BILA</name>
<evidence type="ECO:0000313" key="8">
    <source>
        <dbReference type="Proteomes" id="UP000663870"/>
    </source>
</evidence>
<accession>A0A815WFZ1</accession>
<protein>
    <submittedName>
        <fullName evidence="5">Uncharacterized protein</fullName>
    </submittedName>
</protein>
<evidence type="ECO:0000313" key="5">
    <source>
        <dbReference type="EMBL" id="CAF1544823.1"/>
    </source>
</evidence>
<dbReference type="GO" id="GO:0071949">
    <property type="term" value="F:FAD binding"/>
    <property type="evidence" value="ECO:0007669"/>
    <property type="project" value="InterPro"/>
</dbReference>
<dbReference type="GO" id="GO:0055088">
    <property type="term" value="P:lipid homeostasis"/>
    <property type="evidence" value="ECO:0007669"/>
    <property type="project" value="TreeGrafter"/>
</dbReference>
<dbReference type="Gene3D" id="1.10.540.10">
    <property type="entry name" value="Acyl-CoA dehydrogenase/oxidase, N-terminal domain"/>
    <property type="match status" value="1"/>
</dbReference>
<dbReference type="InterPro" id="IPR009100">
    <property type="entry name" value="AcylCoA_DH/oxidase_NM_dom_sf"/>
</dbReference>